<evidence type="ECO:0000313" key="1">
    <source>
        <dbReference type="EMBL" id="KAJ9483273.1"/>
    </source>
</evidence>
<comment type="caution">
    <text evidence="1">The sequence shown here is derived from an EMBL/GenBank/DDBJ whole genome shotgun (WGS) entry which is preliminary data.</text>
</comment>
<keyword evidence="2" id="KW-1185">Reference proteome</keyword>
<dbReference type="AlphaFoldDB" id="A0AAI9TA37"/>
<organism evidence="1 2">
    <name type="scientific">Penicillium thymicola</name>
    <dbReference type="NCBI Taxonomy" id="293382"/>
    <lineage>
        <taxon>Eukaryota</taxon>
        <taxon>Fungi</taxon>
        <taxon>Dikarya</taxon>
        <taxon>Ascomycota</taxon>
        <taxon>Pezizomycotina</taxon>
        <taxon>Eurotiomycetes</taxon>
        <taxon>Eurotiomycetidae</taxon>
        <taxon>Eurotiales</taxon>
        <taxon>Aspergillaceae</taxon>
        <taxon>Penicillium</taxon>
    </lineage>
</organism>
<protein>
    <submittedName>
        <fullName evidence="1">Uncharacterized protein</fullName>
    </submittedName>
</protein>
<reference evidence="1" key="1">
    <citation type="submission" date="2015-06" db="EMBL/GenBank/DDBJ databases">
        <authorList>
            <person name="Nguyen H."/>
        </authorList>
    </citation>
    <scope>NUCLEOTIDE SEQUENCE</scope>
    <source>
        <strain evidence="1">DAOM 180753</strain>
    </source>
</reference>
<accession>A0AAI9TA37</accession>
<name>A0AAI9TA37_PENTH</name>
<evidence type="ECO:0000313" key="2">
    <source>
        <dbReference type="Proteomes" id="UP001227192"/>
    </source>
</evidence>
<reference evidence="1" key="2">
    <citation type="journal article" date="2016" name="Fungal Biol.">
        <title>Ochratoxin A production by Penicillium thymicola.</title>
        <authorList>
            <person name="Nguyen H.D.T."/>
            <person name="McMullin D.R."/>
            <person name="Ponomareva E."/>
            <person name="Riley R."/>
            <person name="Pomraning K.R."/>
            <person name="Baker S.E."/>
            <person name="Seifert K.A."/>
        </authorList>
    </citation>
    <scope>NUCLEOTIDE SEQUENCE</scope>
    <source>
        <strain evidence="1">DAOM 180753</strain>
    </source>
</reference>
<gene>
    <name evidence="1" type="ORF">VN97_g10134</name>
</gene>
<feature type="non-terminal residue" evidence="1">
    <location>
        <position position="46"/>
    </location>
</feature>
<dbReference type="EMBL" id="LACB01000448">
    <property type="protein sequence ID" value="KAJ9483273.1"/>
    <property type="molecule type" value="Genomic_DNA"/>
</dbReference>
<proteinExistence type="predicted"/>
<sequence length="46" mass="4907">MTQITPAGAFNQRETLTGRVCQPTACFTFDPGSGCQGDRSPSWGQT</sequence>
<dbReference type="Proteomes" id="UP001227192">
    <property type="component" value="Unassembled WGS sequence"/>
</dbReference>